<accession>A0ABP0RQA6</accession>
<feature type="coiled-coil region" evidence="1">
    <location>
        <begin position="90"/>
        <end position="174"/>
    </location>
</feature>
<dbReference type="EMBL" id="CAXAMM010042017">
    <property type="protein sequence ID" value="CAK9102474.1"/>
    <property type="molecule type" value="Genomic_DNA"/>
</dbReference>
<reference evidence="2 3" key="1">
    <citation type="submission" date="2024-02" db="EMBL/GenBank/DDBJ databases">
        <authorList>
            <person name="Chen Y."/>
            <person name="Shah S."/>
            <person name="Dougan E. K."/>
            <person name="Thang M."/>
            <person name="Chan C."/>
        </authorList>
    </citation>
    <scope>NUCLEOTIDE SEQUENCE [LARGE SCALE GENOMIC DNA]</scope>
</reference>
<evidence type="ECO:0000313" key="3">
    <source>
        <dbReference type="Proteomes" id="UP001642464"/>
    </source>
</evidence>
<keyword evidence="1" id="KW-0175">Coiled coil</keyword>
<name>A0ABP0RQA6_9DINO</name>
<feature type="coiled-coil region" evidence="1">
    <location>
        <begin position="15"/>
        <end position="42"/>
    </location>
</feature>
<gene>
    <name evidence="2" type="ORF">SCF082_LOCUS47888</name>
</gene>
<organism evidence="2 3">
    <name type="scientific">Durusdinium trenchii</name>
    <dbReference type="NCBI Taxonomy" id="1381693"/>
    <lineage>
        <taxon>Eukaryota</taxon>
        <taxon>Sar</taxon>
        <taxon>Alveolata</taxon>
        <taxon>Dinophyceae</taxon>
        <taxon>Suessiales</taxon>
        <taxon>Symbiodiniaceae</taxon>
        <taxon>Durusdinium</taxon>
    </lineage>
</organism>
<proteinExistence type="predicted"/>
<protein>
    <submittedName>
        <fullName evidence="2">Uncharacterized protein</fullName>
    </submittedName>
</protein>
<sequence>MSVRRNGWAELSLASSEIKKLLEKKEEEVRTLTKEKEAAALEFQEVMATVKEHSKLFKEQAAEKLRKLTAARDVSTQALQEQICQREADLDTTKEELLTMQSEVARLEAALEGTEDELREQMEKSHQESAKVLCGVKKIRSKVQEQLRSEKAKSQQLEANLAAAEATTRQQSRDIQLLGSEVKRLRARASTLESFQLEMSICLKEAQHRAQEAERKVKGMEGDFR</sequence>
<comment type="caution">
    <text evidence="2">The sequence shown here is derived from an EMBL/GenBank/DDBJ whole genome shotgun (WGS) entry which is preliminary data.</text>
</comment>
<evidence type="ECO:0000256" key="1">
    <source>
        <dbReference type="SAM" id="Coils"/>
    </source>
</evidence>
<keyword evidence="3" id="KW-1185">Reference proteome</keyword>
<dbReference type="Proteomes" id="UP001642464">
    <property type="component" value="Unassembled WGS sequence"/>
</dbReference>
<evidence type="ECO:0000313" key="2">
    <source>
        <dbReference type="EMBL" id="CAK9102474.1"/>
    </source>
</evidence>